<dbReference type="Pfam" id="PF09312">
    <property type="entry name" value="SurA_N"/>
    <property type="match status" value="1"/>
</dbReference>
<keyword evidence="5 7" id="KW-0143">Chaperone</keyword>
<evidence type="ECO:0000313" key="9">
    <source>
        <dbReference type="EMBL" id="KFN49295.1"/>
    </source>
</evidence>
<evidence type="ECO:0000256" key="7">
    <source>
        <dbReference type="HAMAP-Rule" id="MF_01183"/>
    </source>
</evidence>
<dbReference type="EMBL" id="AWXU01000038">
    <property type="protein sequence ID" value="KFN49295.1"/>
    <property type="molecule type" value="Genomic_DNA"/>
</dbReference>
<protein>
    <recommendedName>
        <fullName evidence="7">Chaperone SurA</fullName>
    </recommendedName>
    <alternativeName>
        <fullName evidence="7">Peptidyl-prolyl cis-trans isomerase SurA</fullName>
        <shortName evidence="7">PPIase SurA</shortName>
        <ecNumber evidence="7">5.2.1.8</ecNumber>
    </alternativeName>
    <alternativeName>
        <fullName evidence="7">Rotamase SurA</fullName>
    </alternativeName>
</protein>
<organism evidence="9 10">
    <name type="scientific">Arenimonas composti TR7-09 = DSM 18010</name>
    <dbReference type="NCBI Taxonomy" id="1121013"/>
    <lineage>
        <taxon>Bacteria</taxon>
        <taxon>Pseudomonadati</taxon>
        <taxon>Pseudomonadota</taxon>
        <taxon>Gammaproteobacteria</taxon>
        <taxon>Lysobacterales</taxon>
        <taxon>Lysobacteraceae</taxon>
        <taxon>Arenimonas</taxon>
    </lineage>
</organism>
<evidence type="ECO:0000256" key="4">
    <source>
        <dbReference type="ARBA" id="ARBA00023110"/>
    </source>
</evidence>
<dbReference type="SUPFAM" id="SSF109998">
    <property type="entry name" value="Triger factor/SurA peptide-binding domain-like"/>
    <property type="match status" value="1"/>
</dbReference>
<dbReference type="InterPro" id="IPR046357">
    <property type="entry name" value="PPIase_dom_sf"/>
</dbReference>
<evidence type="ECO:0000256" key="2">
    <source>
        <dbReference type="ARBA" id="ARBA00022737"/>
    </source>
</evidence>
<comment type="caution">
    <text evidence="9">The sequence shown here is derived from an EMBL/GenBank/DDBJ whole genome shotgun (WGS) entry which is preliminary data.</text>
</comment>
<dbReference type="GO" id="GO:0051082">
    <property type="term" value="F:unfolded protein binding"/>
    <property type="evidence" value="ECO:0007669"/>
    <property type="project" value="UniProtKB-UniRule"/>
</dbReference>
<dbReference type="HAMAP" id="MF_01183">
    <property type="entry name" value="Chaperone_SurA"/>
    <property type="match status" value="1"/>
</dbReference>
<dbReference type="STRING" id="1121013.GCA_000426365_02751"/>
<keyword evidence="3 7" id="KW-0574">Periplasm</keyword>
<keyword evidence="6 7" id="KW-0413">Isomerase</keyword>
<dbReference type="Gene3D" id="1.10.4030.10">
    <property type="entry name" value="Porin chaperone SurA, peptide-binding domain"/>
    <property type="match status" value="1"/>
</dbReference>
<dbReference type="RefSeq" id="WP_026817623.1">
    <property type="nucleotide sequence ID" value="NZ_AUFF01000013.1"/>
</dbReference>
<comment type="function">
    <text evidence="7">Chaperone involved in the correct folding and assembly of outer membrane proteins. Recognizes specific patterns of aromatic residues and the orientation of their side chains, which are found more frequently in integral outer membrane proteins. May act in both early periplasmic and late outer membrane-associated steps of protein maturation.</text>
</comment>
<comment type="domain">
    <text evidence="7">The PPIase activity resides only in the second parvulin domain. The N-terminal region and the C-terminal tail are necessary and sufficient for the chaperone activity of SurA. The PPIase activity is dispensable for SurA to function as a chaperone. The N-terminal region and the C-terminal tail are also required for porin recognition.</text>
</comment>
<evidence type="ECO:0000256" key="5">
    <source>
        <dbReference type="ARBA" id="ARBA00023186"/>
    </source>
</evidence>
<feature type="domain" description="PpiC" evidence="8">
    <location>
        <begin position="172"/>
        <end position="274"/>
    </location>
</feature>
<keyword evidence="4 7" id="KW-0697">Rotamase</keyword>
<dbReference type="GO" id="GO:0003755">
    <property type="term" value="F:peptidyl-prolyl cis-trans isomerase activity"/>
    <property type="evidence" value="ECO:0007669"/>
    <property type="project" value="UniProtKB-UniRule"/>
</dbReference>
<reference evidence="9 10" key="1">
    <citation type="submission" date="2013-09" db="EMBL/GenBank/DDBJ databases">
        <title>Genome sequencing of Arenimonas composti.</title>
        <authorList>
            <person name="Chen F."/>
            <person name="Wang G."/>
        </authorList>
    </citation>
    <scope>NUCLEOTIDE SEQUENCE [LARGE SCALE GENOMIC DNA]</scope>
    <source>
        <strain evidence="9 10">TR7-09</strain>
    </source>
</reference>
<dbReference type="PANTHER" id="PTHR47637">
    <property type="entry name" value="CHAPERONE SURA"/>
    <property type="match status" value="1"/>
</dbReference>
<dbReference type="GO" id="GO:0050821">
    <property type="term" value="P:protein stabilization"/>
    <property type="evidence" value="ECO:0007669"/>
    <property type="project" value="InterPro"/>
</dbReference>
<dbReference type="Proteomes" id="UP000029391">
    <property type="component" value="Unassembled WGS sequence"/>
</dbReference>
<dbReference type="PROSITE" id="PS50198">
    <property type="entry name" value="PPIC_PPIASE_2"/>
    <property type="match status" value="2"/>
</dbReference>
<comment type="catalytic activity">
    <reaction evidence="7">
        <text>[protein]-peptidylproline (omega=180) = [protein]-peptidylproline (omega=0)</text>
        <dbReference type="Rhea" id="RHEA:16237"/>
        <dbReference type="Rhea" id="RHEA-COMP:10747"/>
        <dbReference type="Rhea" id="RHEA-COMP:10748"/>
        <dbReference type="ChEBI" id="CHEBI:83833"/>
        <dbReference type="ChEBI" id="CHEBI:83834"/>
        <dbReference type="EC" id="5.2.1.8"/>
    </reaction>
</comment>
<dbReference type="AlphaFoldDB" id="A0A091BY68"/>
<gene>
    <name evidence="7" type="primary">surA</name>
    <name evidence="9" type="ORF">P873_11660</name>
</gene>
<dbReference type="GO" id="GO:0030288">
    <property type="term" value="C:outer membrane-bounded periplasmic space"/>
    <property type="evidence" value="ECO:0007669"/>
    <property type="project" value="InterPro"/>
</dbReference>
<sequence length="439" mass="48064" precursor="true">MKAVLQSALAGLLILCCALAPAAAQTTTLDGIVAVVDEDVILRSELDRAVDNIMARYADNPQQLPPRPVLERQVLDSLVLMRLQLARAQESGVRVADAELAQAALSVAQRNQMTPDQLRMRLAQDGIPYEEFLSSLRDEMTIERMRQSYVRSRVQVSETEIDQLLSVRDVGGTEVQLANLLVALPDGATPDQIATAKRKIDGIVELLRKGEMDFAAAAIRYSDAPNALDGGDLGWRSYDALPPAFAPLIQSMQPGQTSEPIRGPSGFQLIHVAGTREPGRQTIQEYSAHGLLIRVTPTLNDEAARQKAQELRDRIANGEDFAAIAKAESDDTLSRGDGGNMGWFPVNAWGTAVAAQLQALPDGGLSQPFRSDVGWHVIRRDGVREADVTEQNRRNQAREIIAQRKAEEEFDRFLRQMRSEAYFESRLEAPAAPATPPAG</sequence>
<evidence type="ECO:0000313" key="10">
    <source>
        <dbReference type="Proteomes" id="UP000029391"/>
    </source>
</evidence>
<keyword evidence="1 7" id="KW-0732">Signal</keyword>
<evidence type="ECO:0000256" key="3">
    <source>
        <dbReference type="ARBA" id="ARBA00022764"/>
    </source>
</evidence>
<dbReference type="InterPro" id="IPR015391">
    <property type="entry name" value="SurA_N"/>
</dbReference>
<dbReference type="GO" id="GO:0006457">
    <property type="term" value="P:protein folding"/>
    <property type="evidence" value="ECO:0007669"/>
    <property type="project" value="UniProtKB-UniRule"/>
</dbReference>
<dbReference type="eggNOG" id="COG0760">
    <property type="taxonomic scope" value="Bacteria"/>
</dbReference>
<evidence type="ECO:0000259" key="8">
    <source>
        <dbReference type="PROSITE" id="PS50198"/>
    </source>
</evidence>
<name>A0A091BY68_9GAMM</name>
<dbReference type="Pfam" id="PF00639">
    <property type="entry name" value="Rotamase"/>
    <property type="match status" value="2"/>
</dbReference>
<dbReference type="InterPro" id="IPR000297">
    <property type="entry name" value="PPIase_PpiC"/>
</dbReference>
<feature type="signal peptide" evidence="7">
    <location>
        <begin position="1"/>
        <end position="22"/>
    </location>
</feature>
<dbReference type="EC" id="5.2.1.8" evidence="7"/>
<evidence type="ECO:0000256" key="1">
    <source>
        <dbReference type="ARBA" id="ARBA00022729"/>
    </source>
</evidence>
<dbReference type="PANTHER" id="PTHR47637:SF1">
    <property type="entry name" value="CHAPERONE SURA"/>
    <property type="match status" value="1"/>
</dbReference>
<dbReference type="Gene3D" id="3.10.50.40">
    <property type="match status" value="2"/>
</dbReference>
<feature type="chain" id="PRO_5008983044" description="Chaperone SurA" evidence="7">
    <location>
        <begin position="23"/>
        <end position="439"/>
    </location>
</feature>
<dbReference type="GO" id="GO:0042277">
    <property type="term" value="F:peptide binding"/>
    <property type="evidence" value="ECO:0007669"/>
    <property type="project" value="InterPro"/>
</dbReference>
<dbReference type="InterPro" id="IPR027304">
    <property type="entry name" value="Trigger_fact/SurA_dom_sf"/>
</dbReference>
<dbReference type="InterPro" id="IPR023034">
    <property type="entry name" value="PPIase_SurA"/>
</dbReference>
<comment type="subcellular location">
    <subcellularLocation>
        <location evidence="7">Periplasm</location>
    </subcellularLocation>
    <text evidence="7">Is capable of associating with the outer membrane.</text>
</comment>
<dbReference type="GO" id="GO:0043165">
    <property type="term" value="P:Gram-negative-bacterium-type cell outer membrane assembly"/>
    <property type="evidence" value="ECO:0007669"/>
    <property type="project" value="InterPro"/>
</dbReference>
<dbReference type="InterPro" id="IPR050280">
    <property type="entry name" value="OMP_Chaperone_SurA"/>
</dbReference>
<dbReference type="SUPFAM" id="SSF54534">
    <property type="entry name" value="FKBP-like"/>
    <property type="match status" value="2"/>
</dbReference>
<dbReference type="OrthoDB" id="14196at2"/>
<feature type="domain" description="PpiC" evidence="8">
    <location>
        <begin position="283"/>
        <end position="382"/>
    </location>
</feature>
<keyword evidence="10" id="KW-1185">Reference proteome</keyword>
<accession>A0A091BY68</accession>
<keyword evidence="2 7" id="KW-0677">Repeat</keyword>
<proteinExistence type="inferred from homology"/>
<evidence type="ECO:0000256" key="6">
    <source>
        <dbReference type="ARBA" id="ARBA00023235"/>
    </source>
</evidence>